<keyword evidence="1" id="KW-0547">Nucleotide-binding</keyword>
<dbReference type="PROSITE" id="PS50011">
    <property type="entry name" value="PROTEIN_KINASE_DOM"/>
    <property type="match status" value="1"/>
</dbReference>
<dbReference type="SMART" id="SM00220">
    <property type="entry name" value="S_TKc"/>
    <property type="match status" value="1"/>
</dbReference>
<dbReference type="CDD" id="cd14014">
    <property type="entry name" value="STKc_PknB_like"/>
    <property type="match status" value="1"/>
</dbReference>
<dbReference type="InterPro" id="IPR045269">
    <property type="entry name" value="Atg1-like"/>
</dbReference>
<dbReference type="InterPro" id="IPR000719">
    <property type="entry name" value="Prot_kinase_dom"/>
</dbReference>
<feature type="transmembrane region" description="Helical" evidence="3">
    <location>
        <begin position="163"/>
        <end position="184"/>
    </location>
</feature>
<evidence type="ECO:0000313" key="6">
    <source>
        <dbReference type="Proteomes" id="UP001060368"/>
    </source>
</evidence>
<evidence type="ECO:0000256" key="2">
    <source>
        <dbReference type="ARBA" id="ARBA00022840"/>
    </source>
</evidence>
<dbReference type="RefSeq" id="WP_257742536.1">
    <property type="nucleotide sequence ID" value="NZ_CP096115.1"/>
</dbReference>
<dbReference type="EMBL" id="CP096115">
    <property type="protein sequence ID" value="UUX92387.1"/>
    <property type="molecule type" value="Genomic_DNA"/>
</dbReference>
<evidence type="ECO:0000256" key="3">
    <source>
        <dbReference type="SAM" id="Phobius"/>
    </source>
</evidence>
<dbReference type="Pfam" id="PF00069">
    <property type="entry name" value="Pkinase"/>
    <property type="match status" value="1"/>
</dbReference>
<sequence length="582" mass="65782">MNLDINTNSSKGILFLLIISLVLLANPVCADDNEIFPFSINQTPGSSPANNSLYPDHSGNDETIISDTNNVISHSNDVNGIFNADNGFQTDYSGKENQPGKENQSGNLSTTGTLDEYTDKYTIRFFSNIYFLLILFISAWVVLLAHIAEKESSERYTYKKKPFLTAFLILAYMLQGLYLFFITITMTSGVGLEDIGGTGPLENFFISWISLSLSLGCIYMAYSIIEKRNGIFVWCLTMILTVLLLSATLFIIRPDSEVQIYMTVATGIIALLINGSYFAMIKRYPAFNPNDTVITGTSDRRYSEYFSDKNLMKDQNTKLSSFPDILKERYMQDEFIGRGGMAKVFKVKRRRDGKIVALKIPIYLDEKTGINLFREMNIWKNLDHKNIVHVFDLNILPVPFVEMEYFRDSLAGLKKPADERESAAIISGIAEGLSYAHERGIVHRDIKPQNILLTEDNIPKIADWGLGKLVMENTETGTMAFSLHYAAPEQVLPKRFGRCDRRTDIFQLSVICYELLTGELPFSGDGIGEFTTAIISDEPKPPSYYSPELQKYDDFILKGLEKYPDNRYSSVEEFISALKKCR</sequence>
<feature type="transmembrane region" description="Helical" evidence="3">
    <location>
        <begin position="258"/>
        <end position="280"/>
    </location>
</feature>
<evidence type="ECO:0000256" key="1">
    <source>
        <dbReference type="ARBA" id="ARBA00022741"/>
    </source>
</evidence>
<keyword evidence="3" id="KW-1133">Transmembrane helix</keyword>
<feature type="transmembrane region" description="Helical" evidence="3">
    <location>
        <begin position="231"/>
        <end position="252"/>
    </location>
</feature>
<dbReference type="AlphaFoldDB" id="A0A9E7PN72"/>
<organism evidence="5 6">
    <name type="scientific">Methanoplanus endosymbiosus</name>
    <dbReference type="NCBI Taxonomy" id="33865"/>
    <lineage>
        <taxon>Archaea</taxon>
        <taxon>Methanobacteriati</taxon>
        <taxon>Methanobacteriota</taxon>
        <taxon>Stenosarchaea group</taxon>
        <taxon>Methanomicrobia</taxon>
        <taxon>Methanomicrobiales</taxon>
        <taxon>Methanomicrobiaceae</taxon>
        <taxon>Methanoplanus</taxon>
    </lineage>
</organism>
<evidence type="ECO:0000313" key="5">
    <source>
        <dbReference type="EMBL" id="UUX92387.1"/>
    </source>
</evidence>
<dbReference type="PANTHER" id="PTHR24348">
    <property type="entry name" value="SERINE/THREONINE-PROTEIN KINASE UNC-51-RELATED"/>
    <property type="match status" value="1"/>
</dbReference>
<feature type="domain" description="Protein kinase" evidence="4">
    <location>
        <begin position="330"/>
        <end position="582"/>
    </location>
</feature>
<keyword evidence="5" id="KW-0808">Transferase</keyword>
<dbReference type="InterPro" id="IPR008271">
    <property type="entry name" value="Ser/Thr_kinase_AS"/>
</dbReference>
<keyword evidence="5" id="KW-0418">Kinase</keyword>
<dbReference type="SUPFAM" id="SSF56112">
    <property type="entry name" value="Protein kinase-like (PK-like)"/>
    <property type="match status" value="1"/>
</dbReference>
<dbReference type="GO" id="GO:0005524">
    <property type="term" value="F:ATP binding"/>
    <property type="evidence" value="ECO:0007669"/>
    <property type="project" value="UniProtKB-KW"/>
</dbReference>
<keyword evidence="5" id="KW-0723">Serine/threonine-protein kinase</keyword>
<protein>
    <submittedName>
        <fullName evidence="5">Serine/threonine protein kinase</fullName>
    </submittedName>
</protein>
<gene>
    <name evidence="5" type="ORF">L6E24_13775</name>
</gene>
<keyword evidence="3" id="KW-0472">Membrane</keyword>
<dbReference type="Gene3D" id="1.10.510.10">
    <property type="entry name" value="Transferase(Phosphotransferase) domain 1"/>
    <property type="match status" value="1"/>
</dbReference>
<dbReference type="GeneID" id="74308793"/>
<keyword evidence="2" id="KW-0067">ATP-binding</keyword>
<reference evidence="5" key="1">
    <citation type="submission" date="2022-04" db="EMBL/GenBank/DDBJ databases">
        <title>Complete genome of Methanoplanus endosymbiosus DSM 3599.</title>
        <authorList>
            <person name="Chen S.-C."/>
            <person name="You Y.-T."/>
            <person name="Zhou Y.-Z."/>
            <person name="Lai M.-C."/>
        </authorList>
    </citation>
    <scope>NUCLEOTIDE SEQUENCE</scope>
    <source>
        <strain evidence="5">DSM 3599</strain>
    </source>
</reference>
<dbReference type="PROSITE" id="PS00108">
    <property type="entry name" value="PROTEIN_KINASE_ST"/>
    <property type="match status" value="1"/>
</dbReference>
<accession>A0A9E7PN72</accession>
<dbReference type="Proteomes" id="UP001060368">
    <property type="component" value="Chromosome"/>
</dbReference>
<dbReference type="PROSITE" id="PS00107">
    <property type="entry name" value="PROTEIN_KINASE_ATP"/>
    <property type="match status" value="1"/>
</dbReference>
<keyword evidence="6" id="KW-1185">Reference proteome</keyword>
<dbReference type="InterPro" id="IPR011009">
    <property type="entry name" value="Kinase-like_dom_sf"/>
</dbReference>
<proteinExistence type="predicted"/>
<keyword evidence="3" id="KW-0812">Transmembrane</keyword>
<dbReference type="GO" id="GO:0005737">
    <property type="term" value="C:cytoplasm"/>
    <property type="evidence" value="ECO:0007669"/>
    <property type="project" value="TreeGrafter"/>
</dbReference>
<dbReference type="InterPro" id="IPR017441">
    <property type="entry name" value="Protein_kinase_ATP_BS"/>
</dbReference>
<dbReference type="KEGG" id="mend:L6E24_13775"/>
<feature type="transmembrane region" description="Helical" evidence="3">
    <location>
        <begin position="129"/>
        <end position="148"/>
    </location>
</feature>
<feature type="transmembrane region" description="Helical" evidence="3">
    <location>
        <begin position="204"/>
        <end position="224"/>
    </location>
</feature>
<name>A0A9E7PN72_9EURY</name>
<evidence type="ECO:0000259" key="4">
    <source>
        <dbReference type="PROSITE" id="PS50011"/>
    </source>
</evidence>
<dbReference type="GO" id="GO:0004674">
    <property type="term" value="F:protein serine/threonine kinase activity"/>
    <property type="evidence" value="ECO:0007669"/>
    <property type="project" value="UniProtKB-KW"/>
</dbReference>